<keyword evidence="3" id="KW-1185">Reference proteome</keyword>
<feature type="transmembrane region" description="Helical" evidence="1">
    <location>
        <begin position="361"/>
        <end position="382"/>
    </location>
</feature>
<dbReference type="Proteomes" id="UP000526501">
    <property type="component" value="Unassembled WGS sequence"/>
</dbReference>
<feature type="transmembrane region" description="Helical" evidence="1">
    <location>
        <begin position="389"/>
        <end position="409"/>
    </location>
</feature>
<keyword evidence="1" id="KW-1133">Transmembrane helix</keyword>
<comment type="caution">
    <text evidence="2">The sequence shown here is derived from an EMBL/GenBank/DDBJ whole genome shotgun (WGS) entry which is preliminary data.</text>
</comment>
<accession>A0A7X1B5I3</accession>
<feature type="transmembrane region" description="Helical" evidence="1">
    <location>
        <begin position="12"/>
        <end position="32"/>
    </location>
</feature>
<gene>
    <name evidence="2" type="ORF">H5P27_08055</name>
</gene>
<evidence type="ECO:0000313" key="2">
    <source>
        <dbReference type="EMBL" id="MBC2605995.1"/>
    </source>
</evidence>
<keyword evidence="1" id="KW-0812">Transmembrane</keyword>
<feature type="transmembrane region" description="Helical" evidence="1">
    <location>
        <begin position="528"/>
        <end position="548"/>
    </location>
</feature>
<keyword evidence="1" id="KW-0472">Membrane</keyword>
<reference evidence="2 3" key="1">
    <citation type="submission" date="2020-07" db="EMBL/GenBank/DDBJ databases">
        <authorList>
            <person name="Feng X."/>
        </authorList>
    </citation>
    <scope>NUCLEOTIDE SEQUENCE [LARGE SCALE GENOMIC DNA]</scope>
    <source>
        <strain evidence="2 3">JCM23202</strain>
    </source>
</reference>
<dbReference type="RefSeq" id="WP_185659881.1">
    <property type="nucleotide sequence ID" value="NZ_CAWPOO010000007.1"/>
</dbReference>
<proteinExistence type="predicted"/>
<dbReference type="EMBL" id="JACHVC010000007">
    <property type="protein sequence ID" value="MBC2605995.1"/>
    <property type="molecule type" value="Genomic_DNA"/>
</dbReference>
<evidence type="ECO:0000313" key="3">
    <source>
        <dbReference type="Proteomes" id="UP000526501"/>
    </source>
</evidence>
<feature type="transmembrane region" description="Helical" evidence="1">
    <location>
        <begin position="453"/>
        <end position="474"/>
    </location>
</feature>
<feature type="transmembrane region" description="Helical" evidence="1">
    <location>
        <begin position="499"/>
        <end position="522"/>
    </location>
</feature>
<evidence type="ECO:0000256" key="1">
    <source>
        <dbReference type="SAM" id="Phobius"/>
    </source>
</evidence>
<dbReference type="AlphaFoldDB" id="A0A7X1B5I3"/>
<organism evidence="2 3">
    <name type="scientific">Pelagicoccus albus</name>
    <dbReference type="NCBI Taxonomy" id="415222"/>
    <lineage>
        <taxon>Bacteria</taxon>
        <taxon>Pseudomonadati</taxon>
        <taxon>Verrucomicrobiota</taxon>
        <taxon>Opitutia</taxon>
        <taxon>Puniceicoccales</taxon>
        <taxon>Pelagicoccaceae</taxon>
        <taxon>Pelagicoccus</taxon>
    </lineage>
</organism>
<sequence length="571" mass="62935">MSKSAKSSRSKVILGCFLLFFGLALIAFGWLIPSRFKSIPFGVVSEAGQAGDSLTDKAKTALLDGNLGTADLLAEAAKELGDQKATLVASQVDMELEFNAQLERWGAWDPFLEAALKDIPVEEYSTEPGFLGVLLAKPNRSAVAKILENSRNPMVRDLLATGSFTTYKRLFPVQSTAGRPLEVCLLSLGLLAQGDHFTDELRIDLREHILEAKASGAVGELEDFYLDCLSLIRIFNWGQLKEAFSGLHSLEAAQKLRFLLHKRSEEQSLVFAMTLTSDDPDDLFAYLERYGDEGFERLKASLAAGVDGYLLALREQLPIEEEAQRASGKVLAEAGDLISQVQDFLAPYSLRNPELALGTKYGLFFIGSFTAFWGFSLFGRFYREKVSPVLALTQRVFGASASVIVFAVLSEPFLASSGAFEGYNFSFVMPVLTNVDGELQIVETTPTTSMESATLLSIAFFFVLQCLVFLICMLKVREIDRRIIEPLVKLRLMENEENLFDSGLYVGIAGTCISLVMQVIGLVDANLLAAYSSNLFGILCVAIVKIRLVRPYKTRLIIASESQIAHHIREE</sequence>
<protein>
    <submittedName>
        <fullName evidence="2">Uncharacterized protein</fullName>
    </submittedName>
</protein>
<name>A0A7X1B5I3_9BACT</name>